<dbReference type="GO" id="GO:0004553">
    <property type="term" value="F:hydrolase activity, hydrolyzing O-glycosyl compounds"/>
    <property type="evidence" value="ECO:0007669"/>
    <property type="project" value="InterPro"/>
</dbReference>
<evidence type="ECO:0000313" key="2">
    <source>
        <dbReference type="EMBL" id="KKT55332.1"/>
    </source>
</evidence>
<gene>
    <name evidence="2" type="ORF">UW49_C0024G0001</name>
</gene>
<dbReference type="PROSITE" id="PS50853">
    <property type="entry name" value="FN3"/>
    <property type="match status" value="1"/>
</dbReference>
<dbReference type="Proteomes" id="UP000033977">
    <property type="component" value="Unassembled WGS sequence"/>
</dbReference>
<name>A0A0G1KGB3_9BACT</name>
<dbReference type="GO" id="GO:0030246">
    <property type="term" value="F:carbohydrate binding"/>
    <property type="evidence" value="ECO:0007669"/>
    <property type="project" value="InterPro"/>
</dbReference>
<dbReference type="SMART" id="SM00060">
    <property type="entry name" value="FN3"/>
    <property type="match status" value="1"/>
</dbReference>
<evidence type="ECO:0000313" key="3">
    <source>
        <dbReference type="Proteomes" id="UP000033977"/>
    </source>
</evidence>
<dbReference type="AlphaFoldDB" id="A0A0G1KGB3"/>
<dbReference type="InterPro" id="IPR013783">
    <property type="entry name" value="Ig-like_fold"/>
</dbReference>
<dbReference type="InterPro" id="IPR008963">
    <property type="entry name" value="Purple_acid_Pase-like_N"/>
</dbReference>
<protein>
    <submittedName>
        <fullName evidence="2">Fibronectin, type III domain protein</fullName>
    </submittedName>
</protein>
<dbReference type="GO" id="GO:0003993">
    <property type="term" value="F:acid phosphatase activity"/>
    <property type="evidence" value="ECO:0007669"/>
    <property type="project" value="InterPro"/>
</dbReference>
<feature type="domain" description="Fibronectin type-III" evidence="1">
    <location>
        <begin position="88"/>
        <end position="178"/>
    </location>
</feature>
<organism evidence="2 3">
    <name type="scientific">Candidatus Giovannonibacteria bacterium GW2011_GWB1_44_23</name>
    <dbReference type="NCBI Taxonomy" id="1618652"/>
    <lineage>
        <taxon>Bacteria</taxon>
        <taxon>Candidatus Giovannoniibacteriota</taxon>
    </lineage>
</organism>
<dbReference type="PATRIC" id="fig|1618652.3.peg.1034"/>
<dbReference type="SUPFAM" id="SSF49344">
    <property type="entry name" value="CBD9-like"/>
    <property type="match status" value="1"/>
</dbReference>
<proteinExistence type="predicted"/>
<comment type="caution">
    <text evidence="2">The sequence shown here is derived from an EMBL/GenBank/DDBJ whole genome shotgun (WGS) entry which is preliminary data.</text>
</comment>
<dbReference type="InterPro" id="IPR015914">
    <property type="entry name" value="PAPs_N"/>
</dbReference>
<dbReference type="GO" id="GO:0016052">
    <property type="term" value="P:carbohydrate catabolic process"/>
    <property type="evidence" value="ECO:0007669"/>
    <property type="project" value="InterPro"/>
</dbReference>
<accession>A0A0G1KGB3</accession>
<dbReference type="Gene3D" id="2.60.40.10">
    <property type="entry name" value="Immunoglobulins"/>
    <property type="match status" value="1"/>
</dbReference>
<feature type="non-terminal residue" evidence="2">
    <location>
        <position position="1"/>
    </location>
</feature>
<dbReference type="EMBL" id="LCIN01000024">
    <property type="protein sequence ID" value="KKT55332.1"/>
    <property type="molecule type" value="Genomic_DNA"/>
</dbReference>
<dbReference type="Gene3D" id="2.60.40.1190">
    <property type="match status" value="1"/>
</dbReference>
<dbReference type="GO" id="GO:0046872">
    <property type="term" value="F:metal ion binding"/>
    <property type="evidence" value="ECO:0007669"/>
    <property type="project" value="InterPro"/>
</dbReference>
<dbReference type="Pfam" id="PF06452">
    <property type="entry name" value="CBM9_1"/>
    <property type="match status" value="1"/>
</dbReference>
<dbReference type="CDD" id="cd00063">
    <property type="entry name" value="FN3"/>
    <property type="match status" value="1"/>
</dbReference>
<dbReference type="SUPFAM" id="SSF49363">
    <property type="entry name" value="Purple acid phosphatase, N-terminal domain"/>
    <property type="match status" value="1"/>
</dbReference>
<dbReference type="InterPro" id="IPR003961">
    <property type="entry name" value="FN3_dom"/>
</dbReference>
<dbReference type="Pfam" id="PF16656">
    <property type="entry name" value="Pur_ac_phosph_N"/>
    <property type="match status" value="1"/>
</dbReference>
<reference evidence="2 3" key="1">
    <citation type="journal article" date="2015" name="Nature">
        <title>rRNA introns, odd ribosomes, and small enigmatic genomes across a large radiation of phyla.</title>
        <authorList>
            <person name="Brown C.T."/>
            <person name="Hug L.A."/>
            <person name="Thomas B.C."/>
            <person name="Sharon I."/>
            <person name="Castelle C.J."/>
            <person name="Singh A."/>
            <person name="Wilkins M.J."/>
            <person name="Williams K.H."/>
            <person name="Banfield J.F."/>
        </authorList>
    </citation>
    <scope>NUCLEOTIDE SEQUENCE [LARGE SCALE GENOMIC DNA]</scope>
</reference>
<sequence>SATVKTARNSTGYTMEIAIPWTVLGVTPAEGKKMGLLLGNNDRDNGVGKQFDWLGLINTGSYARPNLWGTIALGASLIVVPPADTTAPVFSVITANSITSSSATITWTTDEPADSQAEYGLTTSYGQSSALQSALVTSHGVPISGLSAGSLYHYRVKSRNAAGLLATSIDNTFTTVALLLISLRPFKLRENPLRHLREQTKYTSWQDFPRGPLIMSASNPKIPLLLPTSRFFPT</sequence>
<dbReference type="InterPro" id="IPR010502">
    <property type="entry name" value="Carb-bd_dom_fam9"/>
</dbReference>
<evidence type="ECO:0000259" key="1">
    <source>
        <dbReference type="PROSITE" id="PS50853"/>
    </source>
</evidence>